<dbReference type="EMBL" id="HBGJ01028570">
    <property type="protein sequence ID" value="CAD9259784.1"/>
    <property type="molecule type" value="Transcribed_RNA"/>
</dbReference>
<reference evidence="1" key="1">
    <citation type="submission" date="2021-01" db="EMBL/GenBank/DDBJ databases">
        <authorList>
            <person name="Corre E."/>
            <person name="Pelletier E."/>
            <person name="Niang G."/>
            <person name="Scheremetjew M."/>
            <person name="Finn R."/>
            <person name="Kale V."/>
            <person name="Holt S."/>
            <person name="Cochrane G."/>
            <person name="Meng A."/>
            <person name="Brown T."/>
            <person name="Cohen L."/>
        </authorList>
    </citation>
    <scope>NUCLEOTIDE SEQUENCE</scope>
    <source>
        <strain evidence="1">CCMP2877</strain>
    </source>
</reference>
<protein>
    <recommendedName>
        <fullName evidence="2">Calmodulin-lysine N-methyltransferase</fullName>
    </recommendedName>
</protein>
<sequence>MASECSAIIVHPSFPWGLRHFLARGGVGHSPKQIRIHGMPFDCQVHQTQVRTSLAEGRGAGSSFSDSTGRGVWSGSIVLAQWLITNGEVLRFTLGELARPRDRRRPRCVELGSGVGALCATAAAYLGCDAVATDLQEIVALTRRNVCITVLRAAAHGHLFRGTLRAAPLMWGEGEEASVLRDEGNGEGGECAADLVVLADVVYALKGENNSESTSLLRALVRTIKGLSDRKTTIILAHTPRHPATDDAFFQRVLPENDLEAVRLDVSRCPLGADIKRKVNLYQIRYV</sequence>
<dbReference type="SUPFAM" id="SSF53335">
    <property type="entry name" value="S-adenosyl-L-methionine-dependent methyltransferases"/>
    <property type="match status" value="1"/>
</dbReference>
<accession>A0A7S1U7T7</accession>
<dbReference type="Gene3D" id="3.40.50.150">
    <property type="entry name" value="Vaccinia Virus protein VP39"/>
    <property type="match status" value="1"/>
</dbReference>
<dbReference type="Pfam" id="PF10294">
    <property type="entry name" value="Methyltransf_16"/>
    <property type="match status" value="1"/>
</dbReference>
<dbReference type="AlphaFoldDB" id="A0A7S1U7T7"/>
<dbReference type="PANTHER" id="PTHR14614">
    <property type="entry name" value="HEPATOCELLULAR CARCINOMA-ASSOCIATED ANTIGEN"/>
    <property type="match status" value="1"/>
</dbReference>
<evidence type="ECO:0000313" key="1">
    <source>
        <dbReference type="EMBL" id="CAD9259784.1"/>
    </source>
</evidence>
<gene>
    <name evidence="1" type="ORF">PPAR1163_LOCUS18158</name>
</gene>
<organism evidence="1">
    <name type="scientific">Phaeomonas parva</name>
    <dbReference type="NCBI Taxonomy" id="124430"/>
    <lineage>
        <taxon>Eukaryota</taxon>
        <taxon>Sar</taxon>
        <taxon>Stramenopiles</taxon>
        <taxon>Ochrophyta</taxon>
        <taxon>Pinguiophyceae</taxon>
        <taxon>Pinguiochrysidales</taxon>
        <taxon>Pinguiochrysidaceae</taxon>
        <taxon>Phaeomonas</taxon>
    </lineage>
</organism>
<evidence type="ECO:0008006" key="2">
    <source>
        <dbReference type="Google" id="ProtNLM"/>
    </source>
</evidence>
<name>A0A7S1U7T7_9STRA</name>
<dbReference type="InterPro" id="IPR029063">
    <property type="entry name" value="SAM-dependent_MTases_sf"/>
</dbReference>
<proteinExistence type="predicted"/>
<dbReference type="InterPro" id="IPR019410">
    <property type="entry name" value="Methyltransf_16"/>
</dbReference>